<dbReference type="EMBL" id="JAFREP010000032">
    <property type="protein sequence ID" value="MBO1322202.1"/>
    <property type="molecule type" value="Genomic_DNA"/>
</dbReference>
<dbReference type="PANTHER" id="PTHR12697:SF5">
    <property type="entry name" value="DEOXYHYPUSINE HYDROXYLASE"/>
    <property type="match status" value="1"/>
</dbReference>
<evidence type="ECO:0000313" key="3">
    <source>
        <dbReference type="Proteomes" id="UP000664417"/>
    </source>
</evidence>
<dbReference type="PROSITE" id="PS50077">
    <property type="entry name" value="HEAT_REPEAT"/>
    <property type="match status" value="1"/>
</dbReference>
<dbReference type="Pfam" id="PF13646">
    <property type="entry name" value="HEAT_2"/>
    <property type="match status" value="2"/>
</dbReference>
<dbReference type="InterPro" id="IPR016024">
    <property type="entry name" value="ARM-type_fold"/>
</dbReference>
<gene>
    <name evidence="2" type="ORF">J3U88_27255</name>
</gene>
<dbReference type="PANTHER" id="PTHR12697">
    <property type="entry name" value="PBS LYASE HEAT-LIKE PROTEIN"/>
    <property type="match status" value="1"/>
</dbReference>
<comment type="function">
    <text evidence="1">Catalyzes the hydroxylation of the N(6)-(4-aminobutyl)-L-lysine intermediate produced by deoxyhypusine synthase/DHPS on a critical lysine of the eukaryotic translation initiation factor 5A/eIF-5A. This is the second step of the post-translational modification of that lysine into an unusual amino acid residue named hypusine. Hypusination is unique to mature eIF-5A factor and is essential for its function.</text>
</comment>
<dbReference type="GO" id="GO:0016491">
    <property type="term" value="F:oxidoreductase activity"/>
    <property type="evidence" value="ECO:0007669"/>
    <property type="project" value="TreeGrafter"/>
</dbReference>
<dbReference type="Proteomes" id="UP000664417">
    <property type="component" value="Unassembled WGS sequence"/>
</dbReference>
<protein>
    <submittedName>
        <fullName evidence="2">HEAT repeat domain-containing protein</fullName>
    </submittedName>
</protein>
<dbReference type="InterPro" id="IPR004155">
    <property type="entry name" value="PBS_lyase_HEAT"/>
</dbReference>
<dbReference type="InterPro" id="IPR021133">
    <property type="entry name" value="HEAT_type_2"/>
</dbReference>
<dbReference type="SMART" id="SM00567">
    <property type="entry name" value="EZ_HEAT"/>
    <property type="match status" value="4"/>
</dbReference>
<sequence>MVIDEARRLIDAGDAEGAKTLLLNAGFIEHHDTVVQAAYYELIPVDEPLRERLDGVLKQIGEGEVPTRAKAAGVVAKEAARAVNKKTHAWIRDPRVTDVLIEAMETGQAKLVNQAAGAAILIVSRYFADQRLREPFKKLVKNRNKTVRRHAANALAALYVPENVPLLIGMLQDKADEVRAQVALLMGSLAEAGRLTAAQREEVVPILCSFLRDETYEVRNRAAGALRKCGDPSALDALREAHATESLALVRETLEFAIEGLADK</sequence>
<dbReference type="AlphaFoldDB" id="A0A8J7U5Y3"/>
<dbReference type="SUPFAM" id="SSF48371">
    <property type="entry name" value="ARM repeat"/>
    <property type="match status" value="1"/>
</dbReference>
<dbReference type="InterPro" id="IPR011989">
    <property type="entry name" value="ARM-like"/>
</dbReference>
<dbReference type="RefSeq" id="WP_207862175.1">
    <property type="nucleotide sequence ID" value="NZ_JAFREP010000032.1"/>
</dbReference>
<name>A0A8J7U5Y3_9BACT</name>
<reference evidence="2" key="1">
    <citation type="submission" date="2021-03" db="EMBL/GenBank/DDBJ databases">
        <authorList>
            <person name="Wang G."/>
        </authorList>
    </citation>
    <scope>NUCLEOTIDE SEQUENCE</scope>
    <source>
        <strain evidence="2">KCTC 12899</strain>
    </source>
</reference>
<dbReference type="Gene3D" id="1.25.10.10">
    <property type="entry name" value="Leucine-rich Repeat Variant"/>
    <property type="match status" value="1"/>
</dbReference>
<accession>A0A8J7U5Y3</accession>
<organism evidence="2 3">
    <name type="scientific">Acanthopleuribacter pedis</name>
    <dbReference type="NCBI Taxonomy" id="442870"/>
    <lineage>
        <taxon>Bacteria</taxon>
        <taxon>Pseudomonadati</taxon>
        <taxon>Acidobacteriota</taxon>
        <taxon>Holophagae</taxon>
        <taxon>Acanthopleuribacterales</taxon>
        <taxon>Acanthopleuribacteraceae</taxon>
        <taxon>Acanthopleuribacter</taxon>
    </lineage>
</organism>
<keyword evidence="3" id="KW-1185">Reference proteome</keyword>
<evidence type="ECO:0000256" key="1">
    <source>
        <dbReference type="ARBA" id="ARBA00045876"/>
    </source>
</evidence>
<proteinExistence type="predicted"/>
<comment type="caution">
    <text evidence="2">The sequence shown here is derived from an EMBL/GenBank/DDBJ whole genome shotgun (WGS) entry which is preliminary data.</text>
</comment>
<evidence type="ECO:0000313" key="2">
    <source>
        <dbReference type="EMBL" id="MBO1322202.1"/>
    </source>
</evidence>